<dbReference type="CDD" id="cd17895">
    <property type="entry name" value="AGPR_1_N"/>
    <property type="match status" value="1"/>
</dbReference>
<dbReference type="Pfam" id="PF01118">
    <property type="entry name" value="Semialdhyde_dh"/>
    <property type="match status" value="1"/>
</dbReference>
<dbReference type="InterPro" id="IPR050085">
    <property type="entry name" value="AGPR"/>
</dbReference>
<dbReference type="InterPro" id="IPR036291">
    <property type="entry name" value="NAD(P)-bd_dom_sf"/>
</dbReference>
<proteinExistence type="inferred from homology"/>
<keyword evidence="2 5" id="KW-0028">Amino-acid biosynthesis</keyword>
<dbReference type="SUPFAM" id="SSF55347">
    <property type="entry name" value="Glyceraldehyde-3-phosphate dehydrogenase-like, C-terminal domain"/>
    <property type="match status" value="1"/>
</dbReference>
<name>A0ABT3U0V6_9ACTN</name>
<dbReference type="HAMAP" id="MF_00150">
    <property type="entry name" value="ArgC_type1"/>
    <property type="match status" value="1"/>
</dbReference>
<keyword evidence="8" id="KW-1185">Reference proteome</keyword>
<protein>
    <recommendedName>
        <fullName evidence="5">N-acetyl-gamma-glutamyl-phosphate reductase</fullName>
        <shortName evidence="5">AGPR</shortName>
        <ecNumber evidence="5">1.2.1.38</ecNumber>
    </recommendedName>
    <alternativeName>
        <fullName evidence="5">N-acetyl-glutamate semialdehyde dehydrogenase</fullName>
        <shortName evidence="5">NAGSA dehydrogenase</shortName>
    </alternativeName>
</protein>
<dbReference type="Pfam" id="PF22698">
    <property type="entry name" value="Semialdhyde_dhC_1"/>
    <property type="match status" value="1"/>
</dbReference>
<comment type="function">
    <text evidence="5">Catalyzes the NADPH-dependent reduction of N-acetyl-5-glutamyl phosphate to yield N-acetyl-L-glutamate 5-semialdehyde.</text>
</comment>
<keyword evidence="4 5" id="KW-0560">Oxidoreductase</keyword>
<evidence type="ECO:0000259" key="6">
    <source>
        <dbReference type="SMART" id="SM00859"/>
    </source>
</evidence>
<evidence type="ECO:0000313" key="8">
    <source>
        <dbReference type="Proteomes" id="UP001163064"/>
    </source>
</evidence>
<keyword evidence="3 5" id="KW-0521">NADP</keyword>
<accession>A0ABT3U0V6</accession>
<dbReference type="Proteomes" id="UP001163064">
    <property type="component" value="Unassembled WGS sequence"/>
</dbReference>
<evidence type="ECO:0000256" key="3">
    <source>
        <dbReference type="ARBA" id="ARBA00022857"/>
    </source>
</evidence>
<organism evidence="7 8">
    <name type="scientific">Streptomyces beihaiensis</name>
    <dbReference type="NCBI Taxonomy" id="2984495"/>
    <lineage>
        <taxon>Bacteria</taxon>
        <taxon>Bacillati</taxon>
        <taxon>Actinomycetota</taxon>
        <taxon>Actinomycetes</taxon>
        <taxon>Kitasatosporales</taxon>
        <taxon>Streptomycetaceae</taxon>
        <taxon>Streptomyces</taxon>
    </lineage>
</organism>
<dbReference type="Gene3D" id="3.30.360.10">
    <property type="entry name" value="Dihydrodipicolinate Reductase, domain 2"/>
    <property type="match status" value="1"/>
</dbReference>
<dbReference type="EMBL" id="JAPHNL010000244">
    <property type="protein sequence ID" value="MCX3061843.1"/>
    <property type="molecule type" value="Genomic_DNA"/>
</dbReference>
<dbReference type="PANTHER" id="PTHR32338:SF10">
    <property type="entry name" value="N-ACETYL-GAMMA-GLUTAMYL-PHOSPHATE REDUCTASE, CHLOROPLASTIC-RELATED"/>
    <property type="match status" value="1"/>
</dbReference>
<keyword evidence="5" id="KW-0963">Cytoplasm</keyword>
<dbReference type="InterPro" id="IPR000706">
    <property type="entry name" value="AGPR_type-1"/>
</dbReference>
<comment type="subcellular location">
    <subcellularLocation>
        <location evidence="5">Cytoplasm</location>
    </subcellularLocation>
</comment>
<keyword evidence="1 5" id="KW-0055">Arginine biosynthesis</keyword>
<evidence type="ECO:0000256" key="4">
    <source>
        <dbReference type="ARBA" id="ARBA00023002"/>
    </source>
</evidence>
<dbReference type="EC" id="1.2.1.38" evidence="5"/>
<comment type="catalytic activity">
    <reaction evidence="5">
        <text>N-acetyl-L-glutamate 5-semialdehyde + phosphate + NADP(+) = N-acetyl-L-glutamyl 5-phosphate + NADPH + H(+)</text>
        <dbReference type="Rhea" id="RHEA:21588"/>
        <dbReference type="ChEBI" id="CHEBI:15378"/>
        <dbReference type="ChEBI" id="CHEBI:29123"/>
        <dbReference type="ChEBI" id="CHEBI:43474"/>
        <dbReference type="ChEBI" id="CHEBI:57783"/>
        <dbReference type="ChEBI" id="CHEBI:57936"/>
        <dbReference type="ChEBI" id="CHEBI:58349"/>
        <dbReference type="EC" id="1.2.1.38"/>
    </reaction>
</comment>
<comment type="similarity">
    <text evidence="5">Belongs to the NAGSA dehydrogenase family. Type 1 subfamily.</text>
</comment>
<dbReference type="NCBIfam" id="TIGR01850">
    <property type="entry name" value="argC"/>
    <property type="match status" value="1"/>
</dbReference>
<dbReference type="InterPro" id="IPR000534">
    <property type="entry name" value="Semialdehyde_DH_NAD-bd"/>
</dbReference>
<feature type="domain" description="Semialdehyde dehydrogenase NAD-binding" evidence="6">
    <location>
        <begin position="14"/>
        <end position="152"/>
    </location>
</feature>
<comment type="caution">
    <text evidence="7">The sequence shown here is derived from an EMBL/GenBank/DDBJ whole genome shotgun (WGS) entry which is preliminary data.</text>
</comment>
<feature type="active site" evidence="5">
    <location>
        <position position="159"/>
    </location>
</feature>
<gene>
    <name evidence="5 7" type="primary">argC</name>
    <name evidence="7" type="ORF">OFY01_19160</name>
</gene>
<dbReference type="Gene3D" id="3.40.50.720">
    <property type="entry name" value="NAD(P)-binding Rossmann-like Domain"/>
    <property type="match status" value="1"/>
</dbReference>
<dbReference type="RefSeq" id="WP_266601521.1">
    <property type="nucleotide sequence ID" value="NZ_JAPHNL010000244.1"/>
</dbReference>
<comment type="pathway">
    <text evidence="5">Amino-acid biosynthesis; L-arginine biosynthesis; N(2)-acetyl-L-ornithine from L-glutamate: step 3/4.</text>
</comment>
<dbReference type="GO" id="GO:0003942">
    <property type="term" value="F:N-acetyl-gamma-glutamyl-phosphate reductase activity"/>
    <property type="evidence" value="ECO:0007669"/>
    <property type="project" value="UniProtKB-EC"/>
</dbReference>
<evidence type="ECO:0000313" key="7">
    <source>
        <dbReference type="EMBL" id="MCX3061843.1"/>
    </source>
</evidence>
<sequence>MAEHIREAVEPLVRVAVVGASGYTGGEVIRLLQDHPNAEIVFLSAERNAGQTVGSVHPWLRNCPRMQKRKFQPLSELPDVDVAFSCLPTGALPERLPLLAERAKRVLNLAGDFRLRDAGAVEEHYPRTAAHPPSEQFAYYVPELSPVVPDGRFVSLPGCMAVASLYALYPLLAGDLVEPRVIVDAKTGSTGGGRSGGEPPAERAGNFRVHKLHGHRHAPELAQALAEFTGVGLDLQFSAHSLDVPRGILVTSYSQLRPGVEPIDVKRAYAKAYVGKPFVRVRPAPRAPHDFPMLKAVVGSNIAEVAVSVRGDECVAVAAIDNLVKGAAGQAIQAMNLLCGLGEGTGLPRTAVAP</sequence>
<dbReference type="PANTHER" id="PTHR32338">
    <property type="entry name" value="N-ACETYL-GAMMA-GLUTAMYL-PHOSPHATE REDUCTASE, CHLOROPLASTIC-RELATED-RELATED"/>
    <property type="match status" value="1"/>
</dbReference>
<evidence type="ECO:0000256" key="5">
    <source>
        <dbReference type="HAMAP-Rule" id="MF_00150"/>
    </source>
</evidence>
<dbReference type="InterPro" id="IPR058924">
    <property type="entry name" value="AGPR_dimerisation_dom"/>
</dbReference>
<evidence type="ECO:0000256" key="1">
    <source>
        <dbReference type="ARBA" id="ARBA00022571"/>
    </source>
</evidence>
<evidence type="ECO:0000256" key="2">
    <source>
        <dbReference type="ARBA" id="ARBA00022605"/>
    </source>
</evidence>
<dbReference type="SUPFAM" id="SSF51735">
    <property type="entry name" value="NAD(P)-binding Rossmann-fold domains"/>
    <property type="match status" value="1"/>
</dbReference>
<reference evidence="7" key="1">
    <citation type="submission" date="2022-10" db="EMBL/GenBank/DDBJ databases">
        <title>Streptomyces beihaiensis sp. nov., a chitin degrading actinobacterium, isolated from shrimp pond soil.</title>
        <authorList>
            <person name="Xie J."/>
            <person name="Shen N."/>
        </authorList>
    </citation>
    <scope>NUCLEOTIDE SEQUENCE</scope>
    <source>
        <strain evidence="7">GXMU-J5</strain>
    </source>
</reference>
<dbReference type="SMART" id="SM00859">
    <property type="entry name" value="Semialdhyde_dh"/>
    <property type="match status" value="1"/>
</dbReference>